<dbReference type="InterPro" id="IPR011009">
    <property type="entry name" value="Kinase-like_dom_sf"/>
</dbReference>
<dbReference type="InterPro" id="IPR008271">
    <property type="entry name" value="Ser/Thr_kinase_AS"/>
</dbReference>
<dbReference type="EC" id="2.7.11.1" evidence="1"/>
<dbReference type="AlphaFoldDB" id="A0A561WHD6"/>
<dbReference type="Pfam" id="PF00069">
    <property type="entry name" value="Pkinase"/>
    <property type="match status" value="1"/>
</dbReference>
<evidence type="ECO:0000256" key="10">
    <source>
        <dbReference type="SAM" id="MobiDB-lite"/>
    </source>
</evidence>
<feature type="region of interest" description="Disordered" evidence="10">
    <location>
        <begin position="488"/>
        <end position="525"/>
    </location>
</feature>
<keyword evidence="2" id="KW-0723">Serine/threonine-protein kinase</keyword>
<dbReference type="OrthoDB" id="4408092at2"/>
<keyword evidence="4 9" id="KW-0547">Nucleotide-binding</keyword>
<dbReference type="FunFam" id="3.30.200.20:FF:000035">
    <property type="entry name" value="Serine/threonine protein kinase Stk1"/>
    <property type="match status" value="1"/>
</dbReference>
<dbReference type="Gene3D" id="3.30.200.20">
    <property type="entry name" value="Phosphorylase Kinase, domain 1"/>
    <property type="match status" value="1"/>
</dbReference>
<evidence type="ECO:0000259" key="11">
    <source>
        <dbReference type="PROSITE" id="PS50011"/>
    </source>
</evidence>
<evidence type="ECO:0000256" key="6">
    <source>
        <dbReference type="ARBA" id="ARBA00022840"/>
    </source>
</evidence>
<dbReference type="Gene3D" id="1.10.510.10">
    <property type="entry name" value="Transferase(Phosphotransferase) domain 1"/>
    <property type="match status" value="1"/>
</dbReference>
<evidence type="ECO:0000259" key="12">
    <source>
        <dbReference type="PROSITE" id="PS51173"/>
    </source>
</evidence>
<keyword evidence="3" id="KW-0808">Transferase</keyword>
<evidence type="ECO:0000313" key="13">
    <source>
        <dbReference type="EMBL" id="TWG23291.1"/>
    </source>
</evidence>
<name>A0A561WHD6_9ACTN</name>
<reference evidence="13 14" key="1">
    <citation type="submission" date="2019-06" db="EMBL/GenBank/DDBJ databases">
        <title>Sequencing the genomes of 1000 actinobacteria strains.</title>
        <authorList>
            <person name="Klenk H.-P."/>
        </authorList>
    </citation>
    <scope>NUCLEOTIDE SEQUENCE [LARGE SCALE GENOMIC DNA]</scope>
    <source>
        <strain evidence="13 14">DSM 102131</strain>
    </source>
</reference>
<proteinExistence type="predicted"/>
<dbReference type="GO" id="GO:0005524">
    <property type="term" value="F:ATP binding"/>
    <property type="evidence" value="ECO:0007669"/>
    <property type="project" value="UniProtKB-UniRule"/>
</dbReference>
<keyword evidence="14" id="KW-1185">Reference proteome</keyword>
<dbReference type="SUPFAM" id="SSF56112">
    <property type="entry name" value="Protein kinase-like (PK-like)"/>
    <property type="match status" value="1"/>
</dbReference>
<dbReference type="SMART" id="SM00637">
    <property type="entry name" value="CBD_II"/>
    <property type="match status" value="1"/>
</dbReference>
<keyword evidence="6 9" id="KW-0067">ATP-binding</keyword>
<feature type="domain" description="Protein kinase" evidence="11">
    <location>
        <begin position="11"/>
        <end position="267"/>
    </location>
</feature>
<evidence type="ECO:0000256" key="7">
    <source>
        <dbReference type="ARBA" id="ARBA00047899"/>
    </source>
</evidence>
<evidence type="ECO:0000256" key="4">
    <source>
        <dbReference type="ARBA" id="ARBA00022741"/>
    </source>
</evidence>
<dbReference type="RefSeq" id="WP_154941798.1">
    <property type="nucleotide sequence ID" value="NZ_VIXA01000002.1"/>
</dbReference>
<dbReference type="GO" id="GO:0005975">
    <property type="term" value="P:carbohydrate metabolic process"/>
    <property type="evidence" value="ECO:0007669"/>
    <property type="project" value="InterPro"/>
</dbReference>
<dbReference type="InterPro" id="IPR012291">
    <property type="entry name" value="CBM2_carb-bd_dom_sf"/>
</dbReference>
<dbReference type="SUPFAM" id="SSF49384">
    <property type="entry name" value="Carbohydrate-binding domain"/>
    <property type="match status" value="1"/>
</dbReference>
<evidence type="ECO:0000313" key="14">
    <source>
        <dbReference type="Proteomes" id="UP000319927"/>
    </source>
</evidence>
<comment type="catalytic activity">
    <reaction evidence="7">
        <text>L-threonyl-[protein] + ATP = O-phospho-L-threonyl-[protein] + ADP + H(+)</text>
        <dbReference type="Rhea" id="RHEA:46608"/>
        <dbReference type="Rhea" id="RHEA-COMP:11060"/>
        <dbReference type="Rhea" id="RHEA-COMP:11605"/>
        <dbReference type="ChEBI" id="CHEBI:15378"/>
        <dbReference type="ChEBI" id="CHEBI:30013"/>
        <dbReference type="ChEBI" id="CHEBI:30616"/>
        <dbReference type="ChEBI" id="CHEBI:61977"/>
        <dbReference type="ChEBI" id="CHEBI:456216"/>
        <dbReference type="EC" id="2.7.11.1"/>
    </reaction>
</comment>
<evidence type="ECO:0000256" key="2">
    <source>
        <dbReference type="ARBA" id="ARBA00022527"/>
    </source>
</evidence>
<comment type="caution">
    <text evidence="13">The sequence shown here is derived from an EMBL/GenBank/DDBJ whole genome shotgun (WGS) entry which is preliminary data.</text>
</comment>
<dbReference type="Gene3D" id="2.60.40.290">
    <property type="match status" value="1"/>
</dbReference>
<dbReference type="SMART" id="SM00220">
    <property type="entry name" value="S_TKc"/>
    <property type="match status" value="1"/>
</dbReference>
<dbReference type="PROSITE" id="PS50011">
    <property type="entry name" value="PROTEIN_KINASE_DOM"/>
    <property type="match status" value="1"/>
</dbReference>
<organism evidence="13 14">
    <name type="scientific">Micromonospora palomenae</name>
    <dbReference type="NCBI Taxonomy" id="1461247"/>
    <lineage>
        <taxon>Bacteria</taxon>
        <taxon>Bacillati</taxon>
        <taxon>Actinomycetota</taxon>
        <taxon>Actinomycetes</taxon>
        <taxon>Micromonosporales</taxon>
        <taxon>Micromonosporaceae</taxon>
        <taxon>Micromonospora</taxon>
    </lineage>
</organism>
<dbReference type="InterPro" id="IPR001919">
    <property type="entry name" value="CBD2"/>
</dbReference>
<evidence type="ECO:0000256" key="1">
    <source>
        <dbReference type="ARBA" id="ARBA00012513"/>
    </source>
</evidence>
<feature type="domain" description="CBM2" evidence="12">
    <location>
        <begin position="379"/>
        <end position="485"/>
    </location>
</feature>
<dbReference type="Pfam" id="PF00553">
    <property type="entry name" value="CBM_2"/>
    <property type="match status" value="1"/>
</dbReference>
<dbReference type="PROSITE" id="PS00108">
    <property type="entry name" value="PROTEIN_KINASE_ST"/>
    <property type="match status" value="1"/>
</dbReference>
<dbReference type="GO" id="GO:0004553">
    <property type="term" value="F:hydrolase activity, hydrolyzing O-glycosyl compounds"/>
    <property type="evidence" value="ECO:0007669"/>
    <property type="project" value="InterPro"/>
</dbReference>
<evidence type="ECO:0000256" key="9">
    <source>
        <dbReference type="PROSITE-ProRule" id="PRU10141"/>
    </source>
</evidence>
<dbReference type="PANTHER" id="PTHR43289">
    <property type="entry name" value="MITOGEN-ACTIVATED PROTEIN KINASE KINASE KINASE 20-RELATED"/>
    <property type="match status" value="1"/>
</dbReference>
<feature type="binding site" evidence="9">
    <location>
        <position position="40"/>
    </location>
    <ligand>
        <name>ATP</name>
        <dbReference type="ChEBI" id="CHEBI:30616"/>
    </ligand>
</feature>
<protein>
    <recommendedName>
        <fullName evidence="1">non-specific serine/threonine protein kinase</fullName>
        <ecNumber evidence="1">2.7.11.1</ecNumber>
    </recommendedName>
</protein>
<dbReference type="PANTHER" id="PTHR43289:SF6">
    <property type="entry name" value="SERINE_THREONINE-PROTEIN KINASE NEKL-3"/>
    <property type="match status" value="1"/>
</dbReference>
<sequence length="525" mass="55663">MESGHLLNGRYRLVDRLGAGGMSVVWRAHDEVLGRDVAVKMLSPELAADPQLLQRVRLEARSAARLRHPNIVEVYDYGEAADGAGHRLPYVVMEVVEGRSLAQLLTGGALPWRLAVLICAQVAAALAAAHDRGVVHRDVKPGNVMVTAAGAKLVDFGLSAASGDADGSAGPLLGTPAYLAPERLQMGLVQPATDVYALGLLLYRALAGTLPWHASSTTQMLVAHRYQEPAALPPIEELPPEVTELCRQCLGKEPAQRPDAAEVAMVLGDVAGLSATTLVLPQQEATAKAGPTKVAVSGRTTGGAGNLTKIAVGLLTPGPYEQLAARWRQLLPSRRRRVAATGAAALLVPGVFATAWLNHTAGQGEDEALAGTPSAVVGMGERKPACNVQYTVRRAVNGRFSSTVSISNTGATAVNTWRLTFDLPGEQRLLRGSPGAWKQKGRSVEVRGDALAAKKSFTARLDGTYQGVNSLPTTFTINETVCRSNFSVAGQTVRPVSPPGEGKDDEKKDEEKKDEEKKNEEKDDD</sequence>
<dbReference type="PROSITE" id="PS51173">
    <property type="entry name" value="CBM2"/>
    <property type="match status" value="1"/>
</dbReference>
<accession>A0A561WHD6</accession>
<dbReference type="EMBL" id="VIXA01000002">
    <property type="protein sequence ID" value="TWG23291.1"/>
    <property type="molecule type" value="Genomic_DNA"/>
</dbReference>
<dbReference type="InterPro" id="IPR008965">
    <property type="entry name" value="CBM2/CBM3_carb-bd_dom_sf"/>
</dbReference>
<dbReference type="InterPro" id="IPR000719">
    <property type="entry name" value="Prot_kinase_dom"/>
</dbReference>
<dbReference type="CDD" id="cd14014">
    <property type="entry name" value="STKc_PknB_like"/>
    <property type="match status" value="1"/>
</dbReference>
<gene>
    <name evidence="13" type="ORF">FHX75_121838</name>
</gene>
<keyword evidence="5 13" id="KW-0418">Kinase</keyword>
<dbReference type="Proteomes" id="UP000319927">
    <property type="component" value="Unassembled WGS sequence"/>
</dbReference>
<evidence type="ECO:0000256" key="5">
    <source>
        <dbReference type="ARBA" id="ARBA00022777"/>
    </source>
</evidence>
<evidence type="ECO:0000256" key="8">
    <source>
        <dbReference type="ARBA" id="ARBA00048679"/>
    </source>
</evidence>
<comment type="catalytic activity">
    <reaction evidence="8">
        <text>L-seryl-[protein] + ATP = O-phospho-L-seryl-[protein] + ADP + H(+)</text>
        <dbReference type="Rhea" id="RHEA:17989"/>
        <dbReference type="Rhea" id="RHEA-COMP:9863"/>
        <dbReference type="Rhea" id="RHEA-COMP:11604"/>
        <dbReference type="ChEBI" id="CHEBI:15378"/>
        <dbReference type="ChEBI" id="CHEBI:29999"/>
        <dbReference type="ChEBI" id="CHEBI:30616"/>
        <dbReference type="ChEBI" id="CHEBI:83421"/>
        <dbReference type="ChEBI" id="CHEBI:456216"/>
        <dbReference type="EC" id="2.7.11.1"/>
    </reaction>
</comment>
<feature type="compositionally biased region" description="Basic and acidic residues" evidence="10">
    <location>
        <begin position="501"/>
        <end position="525"/>
    </location>
</feature>
<dbReference type="InterPro" id="IPR017441">
    <property type="entry name" value="Protein_kinase_ATP_BS"/>
</dbReference>
<dbReference type="GO" id="GO:0030247">
    <property type="term" value="F:polysaccharide binding"/>
    <property type="evidence" value="ECO:0007669"/>
    <property type="project" value="UniProtKB-UniRule"/>
</dbReference>
<dbReference type="GO" id="GO:0004674">
    <property type="term" value="F:protein serine/threonine kinase activity"/>
    <property type="evidence" value="ECO:0007669"/>
    <property type="project" value="UniProtKB-KW"/>
</dbReference>
<dbReference type="PROSITE" id="PS00107">
    <property type="entry name" value="PROTEIN_KINASE_ATP"/>
    <property type="match status" value="1"/>
</dbReference>
<evidence type="ECO:0000256" key="3">
    <source>
        <dbReference type="ARBA" id="ARBA00022679"/>
    </source>
</evidence>